<evidence type="ECO:0000313" key="2">
    <source>
        <dbReference type="EMBL" id="GIY35003.1"/>
    </source>
</evidence>
<evidence type="ECO:0000313" key="3">
    <source>
        <dbReference type="Proteomes" id="UP001054837"/>
    </source>
</evidence>
<reference evidence="2 3" key="1">
    <citation type="submission" date="2021-06" db="EMBL/GenBank/DDBJ databases">
        <title>Caerostris darwini draft genome.</title>
        <authorList>
            <person name="Kono N."/>
            <person name="Arakawa K."/>
        </authorList>
    </citation>
    <scope>NUCLEOTIDE SEQUENCE [LARGE SCALE GENOMIC DNA]</scope>
</reference>
<evidence type="ECO:0000256" key="1">
    <source>
        <dbReference type="SAM" id="MobiDB-lite"/>
    </source>
</evidence>
<proteinExistence type="predicted"/>
<comment type="caution">
    <text evidence="2">The sequence shown here is derived from an EMBL/GenBank/DDBJ whole genome shotgun (WGS) entry which is preliminary data.</text>
</comment>
<feature type="region of interest" description="Disordered" evidence="1">
    <location>
        <begin position="22"/>
        <end position="54"/>
    </location>
</feature>
<accession>A0AAV4SKQ1</accession>
<dbReference type="EMBL" id="BPLQ01008122">
    <property type="protein sequence ID" value="GIY35003.1"/>
    <property type="molecule type" value="Genomic_DNA"/>
</dbReference>
<keyword evidence="3" id="KW-1185">Reference proteome</keyword>
<gene>
    <name evidence="2" type="ORF">CDAR_216281</name>
</gene>
<sequence>MMPLIRFLQAISCRRQNWSRGSYRKSGTEYTSQHADSHTPLSWRRPPPVGDKGATVAPTANWEQSAPRNMPILTRHYLREIIGSDRVMPPFAIDKIPPGHLQEETKEEQGLLSQIGDKIHLATRRFSHAIILEKVIKTLLSKFYSLSQVIYAGCNNGVEESSTRKFNDVGVFN</sequence>
<protein>
    <submittedName>
        <fullName evidence="2">Uncharacterized protein</fullName>
    </submittedName>
</protein>
<name>A0AAV4SKQ1_9ARAC</name>
<organism evidence="2 3">
    <name type="scientific">Caerostris darwini</name>
    <dbReference type="NCBI Taxonomy" id="1538125"/>
    <lineage>
        <taxon>Eukaryota</taxon>
        <taxon>Metazoa</taxon>
        <taxon>Ecdysozoa</taxon>
        <taxon>Arthropoda</taxon>
        <taxon>Chelicerata</taxon>
        <taxon>Arachnida</taxon>
        <taxon>Araneae</taxon>
        <taxon>Araneomorphae</taxon>
        <taxon>Entelegynae</taxon>
        <taxon>Araneoidea</taxon>
        <taxon>Araneidae</taxon>
        <taxon>Caerostris</taxon>
    </lineage>
</organism>
<dbReference type="Proteomes" id="UP001054837">
    <property type="component" value="Unassembled WGS sequence"/>
</dbReference>
<dbReference type="AlphaFoldDB" id="A0AAV4SKQ1"/>